<dbReference type="EMBL" id="LGTC01000001">
    <property type="protein sequence ID" value="KNY27819.1"/>
    <property type="molecule type" value="Genomic_DNA"/>
</dbReference>
<comment type="similarity">
    <text evidence="7">Belongs to the binding-protein-dependent transport system permease family.</text>
</comment>
<keyword evidence="6 7" id="KW-0472">Membrane</keyword>
<accession>A0A0L6JPV4</accession>
<evidence type="ECO:0000313" key="9">
    <source>
        <dbReference type="EMBL" id="KNY27819.1"/>
    </source>
</evidence>
<sequence>MTTNASITPDVNISQDSRTAPKKKRFWKKSGFIKELAKNKAMFLMLLPPFILVFVNYYLPMFGVVIAFKDFNYIDGFLGSPWAGLQNFKFLFISDAAWQITRNTILYNLFFIVLGLIFAVLIALALNELRNKLAAKFYQSVIFLPYFLSWVVVAYLVLAFLDPNGFFNKTIVNIFNLQTVDWYASPQHWPYILVLVNLWKNIGYGIVIYIAGIAGIDQEYYEAAVLDGASKLQQIRYITIPFLVPFMIVTAIINLGNIFRSDFGLFYQVPMQQGLLAPTTEVLDTYIYKALIMSGDLGMSSAAGLYQSVVGFFTVLTANWVVGKINKENKIF</sequence>
<feature type="transmembrane region" description="Helical" evidence="7">
    <location>
        <begin position="43"/>
        <end position="68"/>
    </location>
</feature>
<dbReference type="Gene3D" id="1.10.3720.10">
    <property type="entry name" value="MetI-like"/>
    <property type="match status" value="1"/>
</dbReference>
<organism evidence="9 10">
    <name type="scientific">Pseudobacteroides cellulosolvens ATCC 35603 = DSM 2933</name>
    <dbReference type="NCBI Taxonomy" id="398512"/>
    <lineage>
        <taxon>Bacteria</taxon>
        <taxon>Bacillati</taxon>
        <taxon>Bacillota</taxon>
        <taxon>Clostridia</taxon>
        <taxon>Eubacteriales</taxon>
        <taxon>Oscillospiraceae</taxon>
        <taxon>Pseudobacteroides</taxon>
    </lineage>
</organism>
<dbReference type="PROSITE" id="PS50928">
    <property type="entry name" value="ABC_TM1"/>
    <property type="match status" value="1"/>
</dbReference>
<comment type="subcellular location">
    <subcellularLocation>
        <location evidence="1 7">Cell membrane</location>
        <topology evidence="1 7">Multi-pass membrane protein</topology>
    </subcellularLocation>
</comment>
<feature type="transmembrane region" description="Helical" evidence="7">
    <location>
        <begin position="237"/>
        <end position="259"/>
    </location>
</feature>
<dbReference type="InterPro" id="IPR051393">
    <property type="entry name" value="ABC_transporter_permease"/>
</dbReference>
<dbReference type="CDD" id="cd06261">
    <property type="entry name" value="TM_PBP2"/>
    <property type="match status" value="1"/>
</dbReference>
<keyword evidence="10" id="KW-1185">Reference proteome</keyword>
<reference evidence="10" key="1">
    <citation type="submission" date="2015-07" db="EMBL/GenBank/DDBJ databases">
        <title>Near-Complete Genome Sequence of the Cellulolytic Bacterium Bacteroides (Pseudobacteroides) cellulosolvens ATCC 35603.</title>
        <authorList>
            <person name="Dassa B."/>
            <person name="Utturkar S.M."/>
            <person name="Klingeman D.M."/>
            <person name="Hurt R.A."/>
            <person name="Keller M."/>
            <person name="Xu J."/>
            <person name="Reddy Y.H.K."/>
            <person name="Borovok I."/>
            <person name="Grinberg I.R."/>
            <person name="Lamed R."/>
            <person name="Zhivin O."/>
            <person name="Bayer E.A."/>
            <person name="Brown S.D."/>
        </authorList>
    </citation>
    <scope>NUCLEOTIDE SEQUENCE [LARGE SCALE GENOMIC DNA]</scope>
    <source>
        <strain evidence="10">DSM 2933</strain>
    </source>
</reference>
<feature type="transmembrane region" description="Helical" evidence="7">
    <location>
        <begin position="191"/>
        <end position="216"/>
    </location>
</feature>
<protein>
    <submittedName>
        <fullName evidence="9">ABC-type transporter, integral membrane subunit</fullName>
    </submittedName>
</protein>
<dbReference type="GO" id="GO:0055085">
    <property type="term" value="P:transmembrane transport"/>
    <property type="evidence" value="ECO:0007669"/>
    <property type="project" value="InterPro"/>
</dbReference>
<evidence type="ECO:0000256" key="7">
    <source>
        <dbReference type="RuleBase" id="RU363032"/>
    </source>
</evidence>
<evidence type="ECO:0000256" key="6">
    <source>
        <dbReference type="ARBA" id="ARBA00023136"/>
    </source>
</evidence>
<feature type="transmembrane region" description="Helical" evidence="7">
    <location>
        <begin position="303"/>
        <end position="322"/>
    </location>
</feature>
<keyword evidence="3" id="KW-1003">Cell membrane</keyword>
<dbReference type="GO" id="GO:0005886">
    <property type="term" value="C:plasma membrane"/>
    <property type="evidence" value="ECO:0007669"/>
    <property type="project" value="UniProtKB-SubCell"/>
</dbReference>
<evidence type="ECO:0000256" key="1">
    <source>
        <dbReference type="ARBA" id="ARBA00004651"/>
    </source>
</evidence>
<keyword evidence="2 7" id="KW-0813">Transport</keyword>
<keyword evidence="5 7" id="KW-1133">Transmembrane helix</keyword>
<dbReference type="PATRIC" id="fig|398512.5.peg.3239"/>
<proteinExistence type="inferred from homology"/>
<keyword evidence="4 7" id="KW-0812">Transmembrane</keyword>
<dbReference type="STRING" id="398512.Bccel_3090"/>
<evidence type="ECO:0000256" key="2">
    <source>
        <dbReference type="ARBA" id="ARBA00022448"/>
    </source>
</evidence>
<dbReference type="SUPFAM" id="SSF161098">
    <property type="entry name" value="MetI-like"/>
    <property type="match status" value="1"/>
</dbReference>
<feature type="transmembrane region" description="Helical" evidence="7">
    <location>
        <begin position="105"/>
        <end position="126"/>
    </location>
</feature>
<dbReference type="InterPro" id="IPR035906">
    <property type="entry name" value="MetI-like_sf"/>
</dbReference>
<evidence type="ECO:0000256" key="3">
    <source>
        <dbReference type="ARBA" id="ARBA00022475"/>
    </source>
</evidence>
<evidence type="ECO:0000259" key="8">
    <source>
        <dbReference type="PROSITE" id="PS50928"/>
    </source>
</evidence>
<evidence type="ECO:0000256" key="5">
    <source>
        <dbReference type="ARBA" id="ARBA00022989"/>
    </source>
</evidence>
<dbReference type="PANTHER" id="PTHR30193">
    <property type="entry name" value="ABC TRANSPORTER PERMEASE PROTEIN"/>
    <property type="match status" value="1"/>
</dbReference>
<dbReference type="eggNOG" id="COG4209">
    <property type="taxonomic scope" value="Bacteria"/>
</dbReference>
<evidence type="ECO:0000256" key="4">
    <source>
        <dbReference type="ARBA" id="ARBA00022692"/>
    </source>
</evidence>
<name>A0A0L6JPV4_9FIRM</name>
<gene>
    <name evidence="9" type="ORF">Bccel_3090</name>
</gene>
<dbReference type="RefSeq" id="WP_036941973.1">
    <property type="nucleotide sequence ID" value="NZ_JQKC01000017.1"/>
</dbReference>
<dbReference type="OrthoDB" id="9785836at2"/>
<dbReference type="Proteomes" id="UP000036923">
    <property type="component" value="Unassembled WGS sequence"/>
</dbReference>
<feature type="domain" description="ABC transmembrane type-1" evidence="8">
    <location>
        <begin position="101"/>
        <end position="318"/>
    </location>
</feature>
<dbReference type="Pfam" id="PF00528">
    <property type="entry name" value="BPD_transp_1"/>
    <property type="match status" value="1"/>
</dbReference>
<dbReference type="InterPro" id="IPR000515">
    <property type="entry name" value="MetI-like"/>
</dbReference>
<dbReference type="AlphaFoldDB" id="A0A0L6JPV4"/>
<evidence type="ECO:0000313" key="10">
    <source>
        <dbReference type="Proteomes" id="UP000036923"/>
    </source>
</evidence>
<feature type="transmembrane region" description="Helical" evidence="7">
    <location>
        <begin position="138"/>
        <end position="161"/>
    </location>
</feature>
<dbReference type="PANTHER" id="PTHR30193:SF44">
    <property type="entry name" value="LACTOSE TRANSPORT SYSTEM PERMEASE PROTEIN LACF"/>
    <property type="match status" value="1"/>
</dbReference>
<comment type="caution">
    <text evidence="9">The sequence shown here is derived from an EMBL/GenBank/DDBJ whole genome shotgun (WGS) entry which is preliminary data.</text>
</comment>